<protein>
    <submittedName>
        <fullName evidence="1">Uncharacterized protein</fullName>
    </submittedName>
</protein>
<accession>A0ABR4JI57</accession>
<reference evidence="1 2" key="1">
    <citation type="submission" date="2024-07" db="EMBL/GenBank/DDBJ databases">
        <title>Section-level genome sequencing and comparative genomics of Aspergillus sections Usti and Cavernicolus.</title>
        <authorList>
            <consortium name="Lawrence Berkeley National Laboratory"/>
            <person name="Nybo J.L."/>
            <person name="Vesth T.C."/>
            <person name="Theobald S."/>
            <person name="Frisvad J.C."/>
            <person name="Larsen T.O."/>
            <person name="Kjaerboelling I."/>
            <person name="Rothschild-Mancinelli K."/>
            <person name="Lyhne E.K."/>
            <person name="Kogle M.E."/>
            <person name="Barry K."/>
            <person name="Clum A."/>
            <person name="Na H."/>
            <person name="Ledsgaard L."/>
            <person name="Lin J."/>
            <person name="Lipzen A."/>
            <person name="Kuo A."/>
            <person name="Riley R."/>
            <person name="Mondo S."/>
            <person name="Labutti K."/>
            <person name="Haridas S."/>
            <person name="Pangalinan J."/>
            <person name="Salamov A.A."/>
            <person name="Simmons B.A."/>
            <person name="Magnuson J.K."/>
            <person name="Chen J."/>
            <person name="Drula E."/>
            <person name="Henrissat B."/>
            <person name="Wiebenga A."/>
            <person name="Lubbers R.J."/>
            <person name="Gomes A.C."/>
            <person name="Makela M.R."/>
            <person name="Stajich J."/>
            <person name="Grigoriev I.V."/>
            <person name="Mortensen U.H."/>
            <person name="De Vries R.P."/>
            <person name="Baker S.E."/>
            <person name="Andersen M.R."/>
        </authorList>
    </citation>
    <scope>NUCLEOTIDE SEQUENCE [LARGE SCALE GENOMIC DNA]</scope>
    <source>
        <strain evidence="1 2">CBS 123904</strain>
    </source>
</reference>
<dbReference type="EMBL" id="JBFXLU010000129">
    <property type="protein sequence ID" value="KAL2839745.1"/>
    <property type="molecule type" value="Genomic_DNA"/>
</dbReference>
<sequence length="245" mass="28252">MVDFRRWLDAIAAGSGLAFDAVARMIGGRFGRWNPNHDIYLQPIWDIYRERRNKSAKLEASAQFLAIYAQSAEKFDTVYHPSIVSIRCFSWIMAVLLSLEAMVLVGVSEFLSQVCPKYRAQADHPTLLKVLSPFWVPHVVIGRFTFDLFDDAKDLILPDEPRYHFAIIYRALASSRNLCLTFLKNGNLDDYHLDLTPPIYFTSSNFTSDAVIARWRNTYRQQLQEVLEKSLASMAQEMVDWCTRI</sequence>
<evidence type="ECO:0000313" key="1">
    <source>
        <dbReference type="EMBL" id="KAL2839745.1"/>
    </source>
</evidence>
<comment type="caution">
    <text evidence="1">The sequence shown here is derived from an EMBL/GenBank/DDBJ whole genome shotgun (WGS) entry which is preliminary data.</text>
</comment>
<evidence type="ECO:0000313" key="2">
    <source>
        <dbReference type="Proteomes" id="UP001610446"/>
    </source>
</evidence>
<keyword evidence="2" id="KW-1185">Reference proteome</keyword>
<organism evidence="1 2">
    <name type="scientific">Aspergillus pseudoustus</name>
    <dbReference type="NCBI Taxonomy" id="1810923"/>
    <lineage>
        <taxon>Eukaryota</taxon>
        <taxon>Fungi</taxon>
        <taxon>Dikarya</taxon>
        <taxon>Ascomycota</taxon>
        <taxon>Pezizomycotina</taxon>
        <taxon>Eurotiomycetes</taxon>
        <taxon>Eurotiomycetidae</taxon>
        <taxon>Eurotiales</taxon>
        <taxon>Aspergillaceae</taxon>
        <taxon>Aspergillus</taxon>
        <taxon>Aspergillus subgen. Nidulantes</taxon>
    </lineage>
</organism>
<proteinExistence type="predicted"/>
<name>A0ABR4JI57_9EURO</name>
<gene>
    <name evidence="1" type="ORF">BJY01DRAFT_250345</name>
</gene>
<dbReference type="Proteomes" id="UP001610446">
    <property type="component" value="Unassembled WGS sequence"/>
</dbReference>